<dbReference type="Proteomes" id="UP000680625">
    <property type="component" value="Chromosome"/>
</dbReference>
<evidence type="ECO:0000313" key="2">
    <source>
        <dbReference type="Proteomes" id="UP000680625"/>
    </source>
</evidence>
<sequence>MVFIDVIVVPVRVNKAGSGSVVALVLLVVSNDKSSVSLLSILSFIFLITINCCF</sequence>
<name>A0ABX8CD67_9CHLA</name>
<keyword evidence="2" id="KW-1185">Reference proteome</keyword>
<protein>
    <submittedName>
        <fullName evidence="1">Uncharacterized protein</fullName>
    </submittedName>
</protein>
<gene>
    <name evidence="1" type="ORF">H9Q19_04570</name>
</gene>
<reference evidence="1 2" key="1">
    <citation type="submission" date="2020-08" db="EMBL/GenBank/DDBJ databases">
        <title>Isolation and characterization of novel Chlamydia from Siamese crocodiles (Crocodylus siamensis).</title>
        <authorList>
            <person name="Sariya L."/>
        </authorList>
    </citation>
    <scope>NUCLEOTIDE SEQUENCE [LARGE SCALE GENOMIC DNA]</scope>
    <source>
        <strain evidence="1 2">No. 12</strain>
    </source>
</reference>
<dbReference type="EMBL" id="CP060791">
    <property type="protein sequence ID" value="QVE48960.1"/>
    <property type="molecule type" value="Genomic_DNA"/>
</dbReference>
<proteinExistence type="predicted"/>
<evidence type="ECO:0000313" key="1">
    <source>
        <dbReference type="EMBL" id="QVE48960.1"/>
    </source>
</evidence>
<accession>A0ABX8CD67</accession>
<organism evidence="1 2">
    <name type="scientific">Chlamydia crocodili</name>
    <dbReference type="NCBI Taxonomy" id="2766982"/>
    <lineage>
        <taxon>Bacteria</taxon>
        <taxon>Pseudomonadati</taxon>
        <taxon>Chlamydiota</taxon>
        <taxon>Chlamydiia</taxon>
        <taxon>Chlamydiales</taxon>
        <taxon>Chlamydiaceae</taxon>
        <taxon>Chlamydia/Chlamydophila group</taxon>
        <taxon>Chlamydia</taxon>
    </lineage>
</organism>